<evidence type="ECO:0008006" key="4">
    <source>
        <dbReference type="Google" id="ProtNLM"/>
    </source>
</evidence>
<gene>
    <name evidence="2" type="ORF">GCM10023198_34270</name>
</gene>
<evidence type="ECO:0000256" key="1">
    <source>
        <dbReference type="SAM" id="Phobius"/>
    </source>
</evidence>
<keyword evidence="1" id="KW-0472">Membrane</keyword>
<keyword evidence="1" id="KW-1133">Transmembrane helix</keyword>
<evidence type="ECO:0000313" key="2">
    <source>
        <dbReference type="EMBL" id="GAA4708688.1"/>
    </source>
</evidence>
<reference evidence="3" key="1">
    <citation type="journal article" date="2019" name="Int. J. Syst. Evol. Microbiol.">
        <title>The Global Catalogue of Microorganisms (GCM) 10K type strain sequencing project: providing services to taxonomists for standard genome sequencing and annotation.</title>
        <authorList>
            <consortium name="The Broad Institute Genomics Platform"/>
            <consortium name="The Broad Institute Genome Sequencing Center for Infectious Disease"/>
            <person name="Wu L."/>
            <person name="Ma J."/>
        </authorList>
    </citation>
    <scope>NUCLEOTIDE SEQUENCE [LARGE SCALE GENOMIC DNA]</scope>
    <source>
        <strain evidence="3">JCM 17975</strain>
    </source>
</reference>
<dbReference type="Proteomes" id="UP001500843">
    <property type="component" value="Unassembled WGS sequence"/>
</dbReference>
<comment type="caution">
    <text evidence="2">The sequence shown here is derived from an EMBL/GenBank/DDBJ whole genome shotgun (WGS) entry which is preliminary data.</text>
</comment>
<dbReference type="InterPro" id="IPR046492">
    <property type="entry name" value="DUF6585"/>
</dbReference>
<dbReference type="Pfam" id="PF20226">
    <property type="entry name" value="DUF6585"/>
    <property type="match status" value="1"/>
</dbReference>
<feature type="transmembrane region" description="Helical" evidence="1">
    <location>
        <begin position="84"/>
        <end position="108"/>
    </location>
</feature>
<proteinExistence type="predicted"/>
<evidence type="ECO:0000313" key="3">
    <source>
        <dbReference type="Proteomes" id="UP001500843"/>
    </source>
</evidence>
<keyword evidence="1" id="KW-0812">Transmembrane</keyword>
<organism evidence="2 3">
    <name type="scientific">Promicromonospora umidemergens</name>
    <dbReference type="NCBI Taxonomy" id="629679"/>
    <lineage>
        <taxon>Bacteria</taxon>
        <taxon>Bacillati</taxon>
        <taxon>Actinomycetota</taxon>
        <taxon>Actinomycetes</taxon>
        <taxon>Micrococcales</taxon>
        <taxon>Promicromonosporaceae</taxon>
        <taxon>Promicromonospora</taxon>
    </lineage>
</organism>
<dbReference type="EMBL" id="BAABHM010000015">
    <property type="protein sequence ID" value="GAA4708688.1"/>
    <property type="molecule type" value="Genomic_DNA"/>
</dbReference>
<accession>A0ABP8XJH2</accession>
<keyword evidence="3" id="KW-1185">Reference proteome</keyword>
<name>A0ABP8XJH2_9MICO</name>
<sequence length="306" mass="32762">MKSDADSLAFEHTPALYEETPSMPDPISYQSIDQAAHALRLGERRAEFTAAGNKPRRSPALMLIPPLILFGLVLWMLASAGLLASIIGIGFIVLFVVLIGGAVAGMMIKAKDTQGDQAMHIFDEGVVILGAKGRVLPYRWDETRLVRVGVRASWESDGQARWSYGLLNAATPPVVMGQTVAFSTMIANSDGVDLGNITRAAEFERIDVWGPALEDGITRANAPRVLAELAAGRSVEFGPAAATPEGLVLGKKLTPWSEITSLRIDNGYLLVKRQGKLFRSSVLANDVPNFLVLVAVADRLGAVSLG</sequence>
<protein>
    <recommendedName>
        <fullName evidence="4">DUF3137 domain-containing protein</fullName>
    </recommendedName>
</protein>
<feature type="transmembrane region" description="Helical" evidence="1">
    <location>
        <begin position="60"/>
        <end position="78"/>
    </location>
</feature>